<accession>A0AAU9PNT3</accession>
<keyword evidence="3" id="KW-1185">Reference proteome</keyword>
<feature type="region of interest" description="Disordered" evidence="1">
    <location>
        <begin position="17"/>
        <end position="52"/>
    </location>
</feature>
<evidence type="ECO:0000256" key="1">
    <source>
        <dbReference type="SAM" id="MobiDB-lite"/>
    </source>
</evidence>
<sequence>MTTPPVVSATEFIGSLWRPTPTATTHPTMTTTMMPQREPTTQSQPSTHQQPSTWCLSTITSSIQPMCAGHPSSPMAAMSRVPLFAQQPRFKPYSYYYQGMYPPTQLQNNNSQGTPVQGTHSHTMGPMESSSQSNQLVHAYPTHAVYVPQTPGCNHGYHCKYGQGYANPYHMQHTMAKGAPAYPHMYDSRQAPLARFSTLASSRLASQPDSIIAASSACEVQYPRLESPGFSARLHYSDKLRMRGSVPLPRVVWLLSPTPV</sequence>
<reference evidence="2 3" key="1">
    <citation type="submission" date="2022-01" db="EMBL/GenBank/DDBJ databases">
        <authorList>
            <person name="Xiong W."/>
            <person name="Schranz E."/>
        </authorList>
    </citation>
    <scope>NUCLEOTIDE SEQUENCE [LARGE SCALE GENOMIC DNA]</scope>
</reference>
<comment type="caution">
    <text evidence="2">The sequence shown here is derived from an EMBL/GenBank/DDBJ whole genome shotgun (WGS) entry which is preliminary data.</text>
</comment>
<evidence type="ECO:0000313" key="2">
    <source>
        <dbReference type="EMBL" id="CAH1451528.1"/>
    </source>
</evidence>
<protein>
    <submittedName>
        <fullName evidence="2">Uncharacterized protein</fullName>
    </submittedName>
</protein>
<proteinExistence type="predicted"/>
<feature type="region of interest" description="Disordered" evidence="1">
    <location>
        <begin position="109"/>
        <end position="130"/>
    </location>
</feature>
<gene>
    <name evidence="2" type="ORF">LVIROSA_LOCUS36884</name>
</gene>
<name>A0AAU9PNT3_9ASTR</name>
<dbReference type="Proteomes" id="UP001157418">
    <property type="component" value="Unassembled WGS sequence"/>
</dbReference>
<dbReference type="AlphaFoldDB" id="A0AAU9PNT3"/>
<organism evidence="2 3">
    <name type="scientific">Lactuca virosa</name>
    <dbReference type="NCBI Taxonomy" id="75947"/>
    <lineage>
        <taxon>Eukaryota</taxon>
        <taxon>Viridiplantae</taxon>
        <taxon>Streptophyta</taxon>
        <taxon>Embryophyta</taxon>
        <taxon>Tracheophyta</taxon>
        <taxon>Spermatophyta</taxon>
        <taxon>Magnoliopsida</taxon>
        <taxon>eudicotyledons</taxon>
        <taxon>Gunneridae</taxon>
        <taxon>Pentapetalae</taxon>
        <taxon>asterids</taxon>
        <taxon>campanulids</taxon>
        <taxon>Asterales</taxon>
        <taxon>Asteraceae</taxon>
        <taxon>Cichorioideae</taxon>
        <taxon>Cichorieae</taxon>
        <taxon>Lactucinae</taxon>
        <taxon>Lactuca</taxon>
    </lineage>
</organism>
<dbReference type="EMBL" id="CAKMRJ010005745">
    <property type="protein sequence ID" value="CAH1451528.1"/>
    <property type="molecule type" value="Genomic_DNA"/>
</dbReference>
<evidence type="ECO:0000313" key="3">
    <source>
        <dbReference type="Proteomes" id="UP001157418"/>
    </source>
</evidence>
<feature type="compositionally biased region" description="Low complexity" evidence="1">
    <location>
        <begin position="19"/>
        <end position="52"/>
    </location>
</feature>